<evidence type="ECO:0000313" key="3">
    <source>
        <dbReference type="Proteomes" id="UP000297149"/>
    </source>
</evidence>
<proteinExistence type="predicted"/>
<dbReference type="Gene3D" id="1.20.1300.10">
    <property type="entry name" value="Fumarate reductase/succinate dehydrogenase, transmembrane subunit"/>
    <property type="match status" value="1"/>
</dbReference>
<dbReference type="InterPro" id="IPR034804">
    <property type="entry name" value="SQR/QFR_C/D"/>
</dbReference>
<dbReference type="AlphaFoldDB" id="A0A4V1D2Y7"/>
<feature type="transmembrane region" description="Helical" evidence="1">
    <location>
        <begin position="198"/>
        <end position="217"/>
    </location>
</feature>
<organism evidence="2 3">
    <name type="scientific">Duncaniella dubosii</name>
    <dbReference type="NCBI Taxonomy" id="2518971"/>
    <lineage>
        <taxon>Bacteria</taxon>
        <taxon>Pseudomonadati</taxon>
        <taxon>Bacteroidota</taxon>
        <taxon>Bacteroidia</taxon>
        <taxon>Bacteroidales</taxon>
        <taxon>Muribaculaceae</taxon>
        <taxon>Duncaniella</taxon>
    </lineage>
</organism>
<dbReference type="RefSeq" id="WP_136413757.1">
    <property type="nucleotide sequence ID" value="NZ_CAXHQF010000037.1"/>
</dbReference>
<keyword evidence="1" id="KW-0472">Membrane</keyword>
<reference evidence="3" key="1">
    <citation type="submission" date="2019-02" db="EMBL/GenBank/DDBJ databases">
        <title>Isolation and identification of novel species under the genus Muribaculum.</title>
        <authorList>
            <person name="Miyake S."/>
            <person name="Ding Y."/>
            <person name="Low A."/>
            <person name="Soh M."/>
            <person name="Seedorf H."/>
        </authorList>
    </citation>
    <scope>NUCLEOTIDE SEQUENCE [LARGE SCALE GENOMIC DNA]</scope>
    <source>
        <strain evidence="3">H5</strain>
    </source>
</reference>
<evidence type="ECO:0000313" key="2">
    <source>
        <dbReference type="EMBL" id="QCD41148.1"/>
    </source>
</evidence>
<dbReference type="EMBL" id="CP039396">
    <property type="protein sequence ID" value="QCD41148.1"/>
    <property type="molecule type" value="Genomic_DNA"/>
</dbReference>
<feature type="transmembrane region" description="Helical" evidence="1">
    <location>
        <begin position="105"/>
        <end position="125"/>
    </location>
</feature>
<dbReference type="Proteomes" id="UP000297149">
    <property type="component" value="Chromosome"/>
</dbReference>
<dbReference type="InterPro" id="IPR011138">
    <property type="entry name" value="Cytochrome_b-558"/>
</dbReference>
<protein>
    <submittedName>
        <fullName evidence="2">Succinate dehydrogenase cytochrome b subunit</fullName>
    </submittedName>
</protein>
<keyword evidence="1" id="KW-1133">Transmembrane helix</keyword>
<feature type="transmembrane region" description="Helical" evidence="1">
    <location>
        <begin position="12"/>
        <end position="33"/>
    </location>
</feature>
<feature type="transmembrane region" description="Helical" evidence="1">
    <location>
        <begin position="145"/>
        <end position="169"/>
    </location>
</feature>
<sequence>MWLTCSSIGRKFVMALTGICLVLFVTFHCLMNGVAIFSPDGYNAICAFLGANWYALVASIGLAALAIIHICYAVWLTIQNRKARGNDRYAVVAKPAQVEWASQNMLVLGIVILAFLVVHMIQFWAKMQLAEILGEHFPDPQNGIYFINEAFKLVWTPIVYIIGFIALWFHMNHGFWSMFQSCGWDNDTWLPRLKSIGFWWTTIVVLLFIAEAIVFTVRAHSGCF</sequence>
<keyword evidence="1" id="KW-0812">Transmembrane</keyword>
<name>A0A4V1D2Y7_9BACT</name>
<keyword evidence="3" id="KW-1185">Reference proteome</keyword>
<dbReference type="SUPFAM" id="SSF81343">
    <property type="entry name" value="Fumarate reductase respiratory complex transmembrane subunits"/>
    <property type="match status" value="1"/>
</dbReference>
<dbReference type="CDD" id="cd03498">
    <property type="entry name" value="SQR_TypeB_2_TM"/>
    <property type="match status" value="1"/>
</dbReference>
<feature type="transmembrane region" description="Helical" evidence="1">
    <location>
        <begin position="53"/>
        <end position="78"/>
    </location>
</feature>
<evidence type="ECO:0000256" key="1">
    <source>
        <dbReference type="SAM" id="Phobius"/>
    </source>
</evidence>
<gene>
    <name evidence="2" type="ORF">E7747_01780</name>
</gene>
<accession>A0A4V1D2Y7</accession>
<dbReference type="NCBIfam" id="TIGR02046">
    <property type="entry name" value="sdhC_b558_fam"/>
    <property type="match status" value="1"/>
</dbReference>
<dbReference type="GO" id="GO:0016020">
    <property type="term" value="C:membrane"/>
    <property type="evidence" value="ECO:0007669"/>
    <property type="project" value="InterPro"/>
</dbReference>
<dbReference type="KEGG" id="ddb:E7747_01780"/>